<evidence type="ECO:0000313" key="2">
    <source>
        <dbReference type="EMBL" id="SHJ78663.1"/>
    </source>
</evidence>
<organism evidence="2 3">
    <name type="scientific">Bradyrhizobium lablabi</name>
    <dbReference type="NCBI Taxonomy" id="722472"/>
    <lineage>
        <taxon>Bacteria</taxon>
        <taxon>Pseudomonadati</taxon>
        <taxon>Pseudomonadota</taxon>
        <taxon>Alphaproteobacteria</taxon>
        <taxon>Hyphomicrobiales</taxon>
        <taxon>Nitrobacteraceae</taxon>
        <taxon>Bradyrhizobium</taxon>
    </lineage>
</organism>
<feature type="domain" description="PilZ" evidence="1">
    <location>
        <begin position="6"/>
        <end position="82"/>
    </location>
</feature>
<dbReference type="Pfam" id="PF07238">
    <property type="entry name" value="PilZ"/>
    <property type="match status" value="1"/>
</dbReference>
<dbReference type="RefSeq" id="WP_172841989.1">
    <property type="nucleotide sequence ID" value="NZ_LT670844.1"/>
</dbReference>
<dbReference type="EMBL" id="LT670844">
    <property type="protein sequence ID" value="SHJ78663.1"/>
    <property type="molecule type" value="Genomic_DNA"/>
</dbReference>
<dbReference type="InterPro" id="IPR009875">
    <property type="entry name" value="PilZ_domain"/>
</dbReference>
<evidence type="ECO:0000313" key="3">
    <source>
        <dbReference type="Proteomes" id="UP000189935"/>
    </source>
</evidence>
<gene>
    <name evidence="2" type="ORF">SAMN05444159_1487</name>
</gene>
<accession>A0A1M6M5W8</accession>
<dbReference type="SUPFAM" id="SSF141371">
    <property type="entry name" value="PilZ domain-like"/>
    <property type="match status" value="1"/>
</dbReference>
<sequence>MLAIANRRKSERRLCRSLARIQFGTGSLPRDCTITDISDGGVKVIAEYVDLPSEFTIILSEGRPRQCRLAWRIGCEFGAQFVD</sequence>
<evidence type="ECO:0000259" key="1">
    <source>
        <dbReference type="Pfam" id="PF07238"/>
    </source>
</evidence>
<reference evidence="2 3" key="1">
    <citation type="submission" date="2016-11" db="EMBL/GenBank/DDBJ databases">
        <authorList>
            <person name="Jaros S."/>
            <person name="Januszkiewicz K."/>
            <person name="Wedrychowicz H."/>
        </authorList>
    </citation>
    <scope>NUCLEOTIDE SEQUENCE [LARGE SCALE GENOMIC DNA]</scope>
    <source>
        <strain evidence="2 3">GAS499</strain>
    </source>
</reference>
<dbReference type="Proteomes" id="UP000189935">
    <property type="component" value="Chromosome I"/>
</dbReference>
<protein>
    <submittedName>
        <fullName evidence="2">PilZ domain-containing protein</fullName>
    </submittedName>
</protein>
<name>A0A1M6M5W8_9BRAD</name>
<proteinExistence type="predicted"/>
<dbReference type="AlphaFoldDB" id="A0A1M6M5W8"/>
<dbReference type="GO" id="GO:0035438">
    <property type="term" value="F:cyclic-di-GMP binding"/>
    <property type="evidence" value="ECO:0007669"/>
    <property type="project" value="InterPro"/>
</dbReference>